<evidence type="ECO:0000259" key="1">
    <source>
        <dbReference type="PROSITE" id="PS51186"/>
    </source>
</evidence>
<dbReference type="InterPro" id="IPR000182">
    <property type="entry name" value="GNAT_dom"/>
</dbReference>
<dbReference type="EMBL" id="JQOF01000026">
    <property type="protein sequence ID" value="KGA39756.1"/>
    <property type="molecule type" value="Genomic_DNA"/>
</dbReference>
<dbReference type="SUPFAM" id="SSF55729">
    <property type="entry name" value="Acyl-CoA N-acyltransferases (Nat)"/>
    <property type="match status" value="1"/>
</dbReference>
<protein>
    <recommendedName>
        <fullName evidence="1">N-acetyltransferase domain-containing protein</fullName>
    </recommendedName>
</protein>
<feature type="domain" description="N-acetyltransferase" evidence="1">
    <location>
        <begin position="1"/>
        <end position="133"/>
    </location>
</feature>
<comment type="caution">
    <text evidence="2">The sequence shown here is derived from an EMBL/GenBank/DDBJ whole genome shotgun (WGS) entry which is preliminary data.</text>
</comment>
<dbReference type="Pfam" id="PF13508">
    <property type="entry name" value="Acetyltransf_7"/>
    <property type="match status" value="1"/>
</dbReference>
<dbReference type="InterPro" id="IPR016181">
    <property type="entry name" value="Acyl_CoA_acyltransferase"/>
</dbReference>
<dbReference type="Proteomes" id="UP000029447">
    <property type="component" value="Unassembled WGS sequence"/>
</dbReference>
<dbReference type="Gene3D" id="3.40.630.30">
    <property type="match status" value="1"/>
</dbReference>
<keyword evidence="3" id="KW-1185">Reference proteome</keyword>
<dbReference type="PANTHER" id="PTHR43617">
    <property type="entry name" value="L-AMINO ACID N-ACETYLTRANSFERASE"/>
    <property type="match status" value="1"/>
</dbReference>
<dbReference type="PANTHER" id="PTHR43617:SF38">
    <property type="entry name" value="N-ACETYLTRANSFERASE DOMAIN-CONTAINING PROTEIN"/>
    <property type="match status" value="1"/>
</dbReference>
<dbReference type="InterPro" id="IPR050276">
    <property type="entry name" value="MshD_Acetyltransferase"/>
</dbReference>
<evidence type="ECO:0000313" key="2">
    <source>
        <dbReference type="EMBL" id="KGA39756.1"/>
    </source>
</evidence>
<evidence type="ECO:0000313" key="3">
    <source>
        <dbReference type="Proteomes" id="UP000029447"/>
    </source>
</evidence>
<proteinExistence type="predicted"/>
<organism evidence="2 3">
    <name type="scientific">Pectobacterium odoriferum</name>
    <dbReference type="NCBI Taxonomy" id="78398"/>
    <lineage>
        <taxon>Bacteria</taxon>
        <taxon>Pseudomonadati</taxon>
        <taxon>Pseudomonadota</taxon>
        <taxon>Gammaproteobacteria</taxon>
        <taxon>Enterobacterales</taxon>
        <taxon>Pectobacteriaceae</taxon>
        <taxon>Pectobacterium</taxon>
    </lineage>
</organism>
<gene>
    <name evidence="2" type="ORF">KU75_20895</name>
</gene>
<reference evidence="2 3" key="1">
    <citation type="submission" date="2014-08" db="EMBL/GenBank/DDBJ databases">
        <title>Genome sequences of NCPPB Pectobacterium isolates.</title>
        <authorList>
            <person name="Glover R.H."/>
            <person name="Sapp M."/>
            <person name="Elphinstone J."/>
        </authorList>
    </citation>
    <scope>NUCLEOTIDE SEQUENCE [LARGE SCALE GENOMIC DNA]</scope>
    <source>
        <strain evidence="2 3">NCPPB3841</strain>
    </source>
</reference>
<sequence>MQGIIDVWYTTSLVCHDFVDRDFWHACKDDMRNEYIPAAETMVAKYKGKVIGFISLVDNTLAAIFLLPDYHGKGVGQALLANAFEKRDRLSLTVYEKNMAARNFYLKHGFTESNKSVDEHTGEVEITMEWNAV</sequence>
<dbReference type="CDD" id="cd04301">
    <property type="entry name" value="NAT_SF"/>
    <property type="match status" value="1"/>
</dbReference>
<dbReference type="PROSITE" id="PS51186">
    <property type="entry name" value="GNAT"/>
    <property type="match status" value="1"/>
</dbReference>
<name>A0ABR4VKA6_9GAMM</name>
<accession>A0ABR4VKA6</accession>